<keyword evidence="10" id="KW-0482">Metalloprotease</keyword>
<name>A0ABT9CGS1_9BACL</name>
<organism evidence="14 15">
    <name type="scientific">Paenibacillus lacisoli</name>
    <dbReference type="NCBI Taxonomy" id="3064525"/>
    <lineage>
        <taxon>Bacteria</taxon>
        <taxon>Bacillati</taxon>
        <taxon>Bacillota</taxon>
        <taxon>Bacilli</taxon>
        <taxon>Bacillales</taxon>
        <taxon>Paenibacillaceae</taxon>
        <taxon>Paenibacillus</taxon>
    </lineage>
</organism>
<keyword evidence="11 12" id="KW-0472">Membrane</keyword>
<keyword evidence="7" id="KW-0378">Hydrolase</keyword>
<dbReference type="Proteomes" id="UP001240171">
    <property type="component" value="Unassembled WGS sequence"/>
</dbReference>
<comment type="cofactor">
    <cofactor evidence="1">
        <name>Zn(2+)</name>
        <dbReference type="ChEBI" id="CHEBI:29105"/>
    </cofactor>
</comment>
<dbReference type="Pfam" id="PF02163">
    <property type="entry name" value="Peptidase_M50"/>
    <property type="match status" value="2"/>
</dbReference>
<proteinExistence type="inferred from homology"/>
<evidence type="ECO:0000256" key="2">
    <source>
        <dbReference type="ARBA" id="ARBA00004141"/>
    </source>
</evidence>
<keyword evidence="15" id="KW-1185">Reference proteome</keyword>
<keyword evidence="4" id="KW-0645">Protease</keyword>
<evidence type="ECO:0000256" key="7">
    <source>
        <dbReference type="ARBA" id="ARBA00022801"/>
    </source>
</evidence>
<feature type="domain" description="Peptidase M50" evidence="13">
    <location>
        <begin position="88"/>
        <end position="127"/>
    </location>
</feature>
<evidence type="ECO:0000256" key="1">
    <source>
        <dbReference type="ARBA" id="ARBA00001947"/>
    </source>
</evidence>
<feature type="transmembrane region" description="Helical" evidence="12">
    <location>
        <begin position="163"/>
        <end position="181"/>
    </location>
</feature>
<evidence type="ECO:0000259" key="13">
    <source>
        <dbReference type="Pfam" id="PF02163"/>
    </source>
</evidence>
<feature type="transmembrane region" description="Helical" evidence="12">
    <location>
        <begin position="137"/>
        <end position="157"/>
    </location>
</feature>
<dbReference type="EMBL" id="JAUQTB010000005">
    <property type="protein sequence ID" value="MDO7906881.1"/>
    <property type="molecule type" value="Genomic_DNA"/>
</dbReference>
<dbReference type="InterPro" id="IPR008915">
    <property type="entry name" value="Peptidase_M50"/>
</dbReference>
<gene>
    <name evidence="14" type="ORF">Q5741_10680</name>
</gene>
<feature type="domain" description="Peptidase M50" evidence="13">
    <location>
        <begin position="14"/>
        <end position="85"/>
    </location>
</feature>
<evidence type="ECO:0000256" key="9">
    <source>
        <dbReference type="ARBA" id="ARBA00022989"/>
    </source>
</evidence>
<evidence type="ECO:0000256" key="6">
    <source>
        <dbReference type="ARBA" id="ARBA00022723"/>
    </source>
</evidence>
<dbReference type="PANTHER" id="PTHR39188:SF3">
    <property type="entry name" value="STAGE IV SPORULATION PROTEIN FB"/>
    <property type="match status" value="1"/>
</dbReference>
<evidence type="ECO:0000256" key="3">
    <source>
        <dbReference type="ARBA" id="ARBA00007931"/>
    </source>
</evidence>
<evidence type="ECO:0000256" key="8">
    <source>
        <dbReference type="ARBA" id="ARBA00022833"/>
    </source>
</evidence>
<evidence type="ECO:0000256" key="4">
    <source>
        <dbReference type="ARBA" id="ARBA00022670"/>
    </source>
</evidence>
<comment type="subcellular location">
    <subcellularLocation>
        <location evidence="2">Membrane</location>
        <topology evidence="2">Multi-pass membrane protein</topology>
    </subcellularLocation>
</comment>
<evidence type="ECO:0000313" key="14">
    <source>
        <dbReference type="EMBL" id="MDO7906881.1"/>
    </source>
</evidence>
<keyword evidence="5 12" id="KW-0812">Transmembrane</keyword>
<protein>
    <submittedName>
        <fullName evidence="14">M50 family metallopeptidase</fullName>
    </submittedName>
</protein>
<evidence type="ECO:0000256" key="10">
    <source>
        <dbReference type="ARBA" id="ARBA00023049"/>
    </source>
</evidence>
<evidence type="ECO:0000256" key="12">
    <source>
        <dbReference type="SAM" id="Phobius"/>
    </source>
</evidence>
<accession>A0ABT9CGS1</accession>
<comment type="similarity">
    <text evidence="3">Belongs to the peptidase M50B family.</text>
</comment>
<feature type="transmembrane region" description="Helical" evidence="12">
    <location>
        <begin position="98"/>
        <end position="117"/>
    </location>
</feature>
<evidence type="ECO:0000256" key="11">
    <source>
        <dbReference type="ARBA" id="ARBA00023136"/>
    </source>
</evidence>
<reference evidence="14 15" key="1">
    <citation type="submission" date="2023-07" db="EMBL/GenBank/DDBJ databases">
        <title>Paenibacillus sp. JX-17 nov. isolated from soil.</title>
        <authorList>
            <person name="Wan Y."/>
            <person name="Liu B."/>
        </authorList>
    </citation>
    <scope>NUCLEOTIDE SEQUENCE [LARGE SCALE GENOMIC DNA]</scope>
    <source>
        <strain evidence="14 15">JX-17</strain>
    </source>
</reference>
<evidence type="ECO:0000256" key="5">
    <source>
        <dbReference type="ARBA" id="ARBA00022692"/>
    </source>
</evidence>
<dbReference type="PANTHER" id="PTHR39188">
    <property type="entry name" value="MEMBRANE-ASSOCIATED ZINC METALLOPROTEASE M50B"/>
    <property type="match status" value="1"/>
</dbReference>
<feature type="transmembrane region" description="Helical" evidence="12">
    <location>
        <begin position="65"/>
        <end position="86"/>
    </location>
</feature>
<sequence>MMLLSVVTGHILELLTLFSIVLIHELGHAAAALLLGIQVRSIQLLPFGGVAVIEEHGSMTAGKEIIIALAGPLQNVIMMAAAWLAGWAGWGNEAFMDYLIQCNLLIALFNLLPILPLDGGKIVHALASLCWSYHATLLWTSRISILFSAVVTGYALMPPLGGGAIRLNLFMIGVFLLYSNLVDYRNIPYRFVRFLLGRELKYRNLGPDAAGAVPIVSAASKPLEGILRLFRRDKYHLIYIVGLQGTVEGIIPEQRIIASFFASRPR</sequence>
<keyword evidence="9 12" id="KW-1133">Transmembrane helix</keyword>
<evidence type="ECO:0000313" key="15">
    <source>
        <dbReference type="Proteomes" id="UP001240171"/>
    </source>
</evidence>
<comment type="caution">
    <text evidence="14">The sequence shown here is derived from an EMBL/GenBank/DDBJ whole genome shotgun (WGS) entry which is preliminary data.</text>
</comment>
<keyword evidence="8" id="KW-0862">Zinc</keyword>
<keyword evidence="6" id="KW-0479">Metal-binding</keyword>